<reference evidence="1 2" key="1">
    <citation type="journal article" date="2019" name="Microbiome">
        <title>Annotated bacterial chromosomes from frame-shift-corrected long-read metagenomic data.</title>
        <authorList>
            <person name="Arumugam K."/>
            <person name="Bagci C."/>
            <person name="Bessarab I."/>
            <person name="Beier S."/>
            <person name="Buchfink B."/>
            <person name="Gorska A."/>
            <person name="Qiu G."/>
            <person name="Huson D.H."/>
            <person name="Williams R.B.H."/>
        </authorList>
    </citation>
    <scope>NUCLEOTIDE SEQUENCE [LARGE SCALE GENOMIC DNA]</scope>
    <source>
        <strain evidence="1">SSA1</strain>
    </source>
</reference>
<dbReference type="AlphaFoldDB" id="A0A7D5SCG7"/>
<dbReference type="KEGG" id="acog:HWD57_10930"/>
<dbReference type="EMBL" id="CP058708">
    <property type="protein sequence ID" value="QLH50237.1"/>
    <property type="molecule type" value="Genomic_DNA"/>
</dbReference>
<gene>
    <name evidence="1" type="ORF">HWD57_10930</name>
</gene>
<protein>
    <submittedName>
        <fullName evidence="1">Uncharacterized protein</fullName>
    </submittedName>
</protein>
<organism evidence="1 2">
    <name type="scientific">Candidatus Accumulibacter cognatus</name>
    <dbReference type="NCBI Taxonomy" id="2954383"/>
    <lineage>
        <taxon>Bacteria</taxon>
        <taxon>Pseudomonadati</taxon>
        <taxon>Pseudomonadota</taxon>
        <taxon>Betaproteobacteria</taxon>
        <taxon>Candidatus Accumulibacter</taxon>
    </lineage>
</organism>
<sequence length="99" mass="10581">MQQNSRESLPDIDLLPDNCSTSYFNGFTMAVGAADVVMTLQLNGRPILTLNTSYTVAKTLSEALKKAVDNLEDATQTSILTTHLVAAAFASRSDEATSP</sequence>
<name>A0A7D5SCG7_9PROT</name>
<dbReference type="Proteomes" id="UP000509684">
    <property type="component" value="Chromosome"/>
</dbReference>
<evidence type="ECO:0000313" key="1">
    <source>
        <dbReference type="EMBL" id="QLH50237.1"/>
    </source>
</evidence>
<evidence type="ECO:0000313" key="2">
    <source>
        <dbReference type="Proteomes" id="UP000509684"/>
    </source>
</evidence>
<proteinExistence type="predicted"/>
<accession>A0A7D5SCG7</accession>